<feature type="transmembrane region" description="Helical" evidence="1">
    <location>
        <begin position="298"/>
        <end position="323"/>
    </location>
</feature>
<feature type="transmembrane region" description="Helical" evidence="1">
    <location>
        <begin position="520"/>
        <end position="538"/>
    </location>
</feature>
<evidence type="ECO:0000256" key="1">
    <source>
        <dbReference type="SAM" id="Phobius"/>
    </source>
</evidence>
<dbReference type="EMBL" id="AP003568">
    <property type="protein sequence ID" value="BAD37450.1"/>
    <property type="molecule type" value="Genomic_DNA"/>
</dbReference>
<reference evidence="3" key="1">
    <citation type="submission" date="2001-05" db="EMBL/GenBank/DDBJ databases">
        <title>Oryza sativa nipponbare(GA3) genomic DNA, chromosome 6, PAC clone:P0017B12.</title>
        <authorList>
            <person name="Sasaki T."/>
            <person name="Matsumoto T."/>
            <person name="Yamamoto K."/>
        </authorList>
    </citation>
    <scope>NUCLEOTIDE SEQUENCE</scope>
</reference>
<evidence type="ECO:0000313" key="4">
    <source>
        <dbReference type="EMBL" id="BAD37603.1"/>
    </source>
</evidence>
<sequence>MVSSSSSSPRRRALLLLFVFASSFFASAAAAVSRTNSSSAFVLAAAQTRRKDPLRGLRYYTGGWNISDKHYLALAMRSPWCSTVLPAWFLMLTPSSFAMLVAARAQSVGFSAAPVFVVAAVWFASLALAAFVACCCRCCCSGAGGGNGNGGYSYSRAIFAVSLALLLVFTAVAIIGCIVLYDGQGKFHGSTTATLRFVVNQSDGAVASLRGFSGFIEAAKAAAVEKATLPADLQGKVDDVVRRVDASADDLAARTTTNSRKIRTALETIRTILIVVAAVMLALAFLGLVFSLCGLKSLVYTLVIFGWILVTATFILSGTFLLLHNAVGDTCVAMDEWVLHPQGHTALDDILPCVDAAATSDALRRSKEVNYQIVSVLNNLLATVANANVPASSPPSPPASYRQSGTPVPLLCNPYNGDLSDRACAAGEVAAADAPRAWRGYVCRATGAAPSSEVCATTGRLTPTMYDQMVAAANASAGLTQYGPVLADLADCSYVRRAFQAVTAAHCPGLRRHSGRVYQALLAVSVAVAAAVAAWVAHSQERRRRSETRRFQVSPYRFPIEEKSLLKSPRRPYRRGDSGRMAR</sequence>
<keyword evidence="1" id="KW-0812">Transmembrane</keyword>
<proteinExistence type="predicted"/>
<gene>
    <name evidence="5" type="ordered locus">Os06g0645600</name>
    <name evidence="4" type="ORF">OJ1226_A12.5</name>
    <name evidence="3" type="ORF">P0017B12.31</name>
</gene>
<evidence type="ECO:0000256" key="2">
    <source>
        <dbReference type="SAM" id="SignalP"/>
    </source>
</evidence>
<dbReference type="AlphaFoldDB" id="Q67W66"/>
<dbReference type="PANTHER" id="PTHR31414:SF12">
    <property type="entry name" value="OS06G0645600 PROTEIN"/>
    <property type="match status" value="1"/>
</dbReference>
<reference evidence="5 6" key="3">
    <citation type="journal article" date="2005" name="Nature">
        <title>The map-based sequence of the rice genome.</title>
        <authorList>
            <consortium name="International rice genome sequencing project (IRGSP)"/>
            <person name="Matsumoto T."/>
            <person name="Wu J."/>
            <person name="Kanamori H."/>
            <person name="Katayose Y."/>
            <person name="Fujisawa M."/>
            <person name="Namiki N."/>
            <person name="Mizuno H."/>
            <person name="Yamamoto K."/>
            <person name="Antonio B.A."/>
            <person name="Baba T."/>
            <person name="Sakata K."/>
            <person name="Nagamura Y."/>
            <person name="Aoki H."/>
            <person name="Arikawa K."/>
            <person name="Arita K."/>
            <person name="Bito T."/>
            <person name="Chiden Y."/>
            <person name="Fujitsuka N."/>
            <person name="Fukunaka R."/>
            <person name="Hamada M."/>
            <person name="Harada C."/>
            <person name="Hayashi A."/>
            <person name="Hijishita S."/>
            <person name="Honda M."/>
            <person name="Hosokawa S."/>
            <person name="Ichikawa Y."/>
            <person name="Idonuma A."/>
            <person name="Iijima M."/>
            <person name="Ikeda M."/>
            <person name="Ikeno M."/>
            <person name="Ito K."/>
            <person name="Ito S."/>
            <person name="Ito T."/>
            <person name="Ito Y."/>
            <person name="Ito Y."/>
            <person name="Iwabuchi A."/>
            <person name="Kamiya K."/>
            <person name="Karasawa W."/>
            <person name="Kurita K."/>
            <person name="Katagiri S."/>
            <person name="Kikuta A."/>
            <person name="Kobayashi H."/>
            <person name="Kobayashi N."/>
            <person name="Machita K."/>
            <person name="Maehara T."/>
            <person name="Masukawa M."/>
            <person name="Mizubayashi T."/>
            <person name="Mukai Y."/>
            <person name="Nagasaki H."/>
            <person name="Nagata Y."/>
            <person name="Naito S."/>
            <person name="Nakashima M."/>
            <person name="Nakama Y."/>
            <person name="Nakamichi Y."/>
            <person name="Nakamura M."/>
            <person name="Meguro A."/>
            <person name="Negishi M."/>
            <person name="Ohta I."/>
            <person name="Ohta T."/>
            <person name="Okamoto M."/>
            <person name="Ono N."/>
            <person name="Saji S."/>
            <person name="Sakaguchi M."/>
            <person name="Sakai K."/>
            <person name="Shibata M."/>
            <person name="Shimokawa T."/>
            <person name="Song J."/>
            <person name="Takazaki Y."/>
            <person name="Terasawa K."/>
            <person name="Tsugane M."/>
            <person name="Tsuji K."/>
            <person name="Ueda S."/>
            <person name="Waki K."/>
            <person name="Yamagata H."/>
            <person name="Yamamoto M."/>
            <person name="Yamamoto S."/>
            <person name="Yamane H."/>
            <person name="Yoshiki S."/>
            <person name="Yoshihara R."/>
            <person name="Yukawa K."/>
            <person name="Zhong H."/>
            <person name="Yano M."/>
            <person name="Yuan Q."/>
            <person name="Ouyang S."/>
            <person name="Liu J."/>
            <person name="Jones K.M."/>
            <person name="Gansberger K."/>
            <person name="Moffat K."/>
            <person name="Hill J."/>
            <person name="Bera J."/>
            <person name="Fadrosh D."/>
            <person name="Jin S."/>
            <person name="Johri S."/>
            <person name="Kim M."/>
            <person name="Overton L."/>
            <person name="Reardon M."/>
            <person name="Tsitrin T."/>
            <person name="Vuong H."/>
            <person name="Weaver B."/>
            <person name="Ciecko A."/>
            <person name="Tallon L."/>
            <person name="Jackson J."/>
            <person name="Pai G."/>
            <person name="Aken S.V."/>
            <person name="Utterback T."/>
            <person name="Reidmuller S."/>
            <person name="Feldblyum T."/>
            <person name="Hsiao J."/>
            <person name="Zismann V."/>
            <person name="Iobst S."/>
            <person name="de Vazeille A.R."/>
            <person name="Buell C.R."/>
            <person name="Ying K."/>
            <person name="Li Y."/>
            <person name="Lu T."/>
            <person name="Huang Y."/>
            <person name="Zhao Q."/>
            <person name="Feng Q."/>
            <person name="Zhang L."/>
            <person name="Zhu J."/>
            <person name="Weng Q."/>
            <person name="Mu J."/>
            <person name="Lu Y."/>
            <person name="Fan D."/>
            <person name="Liu Y."/>
            <person name="Guan J."/>
            <person name="Zhang Y."/>
            <person name="Yu S."/>
            <person name="Liu X."/>
            <person name="Zhang Y."/>
            <person name="Hong G."/>
            <person name="Han B."/>
            <person name="Choisne N."/>
            <person name="Demange N."/>
            <person name="Orjeda G."/>
            <person name="Samain S."/>
            <person name="Cattolico L."/>
            <person name="Pelletier E."/>
            <person name="Couloux A."/>
            <person name="Segurens B."/>
            <person name="Wincker P."/>
            <person name="D'Hont A."/>
            <person name="Scarpelli C."/>
            <person name="Weissenbach J."/>
            <person name="Salanoubat M."/>
            <person name="Quetier F."/>
            <person name="Yu Y."/>
            <person name="Kim H.R."/>
            <person name="Rambo T."/>
            <person name="Currie J."/>
            <person name="Collura K."/>
            <person name="Luo M."/>
            <person name="Yang T."/>
            <person name="Ammiraju J.S.S."/>
            <person name="Engler F."/>
            <person name="Soderlund C."/>
            <person name="Wing R.A."/>
            <person name="Palmer L.E."/>
            <person name="de la Bastide M."/>
            <person name="Spiegel L."/>
            <person name="Nascimento L."/>
            <person name="Zutavern T."/>
            <person name="O'Shaughnessy A."/>
            <person name="Dike S."/>
            <person name="Dedhia N."/>
            <person name="Preston R."/>
            <person name="Balija V."/>
            <person name="McCombie W.R."/>
            <person name="Chow T."/>
            <person name="Chen H."/>
            <person name="Chung M."/>
            <person name="Chen C."/>
            <person name="Shaw J."/>
            <person name="Wu H."/>
            <person name="Hsiao K."/>
            <person name="Chao Y."/>
            <person name="Chu M."/>
            <person name="Cheng C."/>
            <person name="Hour A."/>
            <person name="Lee P."/>
            <person name="Lin S."/>
            <person name="Lin Y."/>
            <person name="Liou J."/>
            <person name="Liu S."/>
            <person name="Hsing Y."/>
            <person name="Raghuvanshi S."/>
            <person name="Mohanty A."/>
            <person name="Bharti A.K."/>
            <person name="Gaur A."/>
            <person name="Gupta V."/>
            <person name="Kumar D."/>
            <person name="Ravi V."/>
            <person name="Vij S."/>
            <person name="Kapur A."/>
            <person name="Khurana P."/>
            <person name="Khurana P."/>
            <person name="Khurana J.P."/>
            <person name="Tyagi A.K."/>
            <person name="Gaikwad K."/>
            <person name="Singh A."/>
            <person name="Dalal V."/>
            <person name="Srivastava S."/>
            <person name="Dixit A."/>
            <person name="Pal A.K."/>
            <person name="Ghazi I.A."/>
            <person name="Yadav M."/>
            <person name="Pandit A."/>
            <person name="Bhargava A."/>
            <person name="Sureshbabu K."/>
            <person name="Batra K."/>
            <person name="Sharma T.R."/>
            <person name="Mohapatra T."/>
            <person name="Singh N.K."/>
            <person name="Messing J."/>
            <person name="Nelson A.B."/>
            <person name="Fuks G."/>
            <person name="Kavchok S."/>
            <person name="Keizer G."/>
            <person name="Linton E."/>
            <person name="Llaca V."/>
            <person name="Song R."/>
            <person name="Tanyolac B."/>
            <person name="Young S."/>
            <person name="Ho-Il K."/>
            <person name="Hahn J.H."/>
            <person name="Sangsakoo G."/>
            <person name="Vanavichit A."/>
            <person name="de Mattos Luiz.A.T."/>
            <person name="Zimmer P.D."/>
            <person name="Malone G."/>
            <person name="Dellagostin O."/>
            <person name="de Oliveira A.C."/>
            <person name="Bevan M."/>
            <person name="Bancroft I."/>
            <person name="Minx P."/>
            <person name="Cordum H."/>
            <person name="Wilson R."/>
            <person name="Cheng Z."/>
            <person name="Jin W."/>
            <person name="Jiang J."/>
            <person name="Leong S.A."/>
            <person name="Iwama H."/>
            <person name="Gojobori T."/>
            <person name="Itoh T."/>
            <person name="Niimura Y."/>
            <person name="Fujii Y."/>
            <person name="Habara T."/>
            <person name="Sakai H."/>
            <person name="Sato Y."/>
            <person name="Wilson G."/>
            <person name="Kumar K."/>
            <person name="McCouch S."/>
            <person name="Juretic N."/>
            <person name="Hoen D."/>
            <person name="Wright S."/>
            <person name="Bruskiewich R."/>
            <person name="Bureau T."/>
            <person name="Miyao A."/>
            <person name="Hirochika H."/>
            <person name="Nishikawa T."/>
            <person name="Kadowaki K."/>
            <person name="Sugiura M."/>
            <person name="Burr B."/>
            <person name="Sasaki T."/>
        </authorList>
    </citation>
    <scope>NUCLEOTIDE SEQUENCE [LARGE SCALE GENOMIC DNA]</scope>
    <source>
        <strain evidence="6">cv. Nipponbare</strain>
    </source>
</reference>
<evidence type="ECO:0000313" key="3">
    <source>
        <dbReference type="EMBL" id="BAD37450.1"/>
    </source>
</evidence>
<keyword evidence="1" id="KW-0472">Membrane</keyword>
<dbReference type="EMBL" id="AP004008">
    <property type="protein sequence ID" value="BAD37603.1"/>
    <property type="molecule type" value="Genomic_DNA"/>
</dbReference>
<reference evidence="6" key="7">
    <citation type="journal article" date="2008" name="Nucleic Acids Res.">
        <title>The rice annotation project database (RAP-DB): 2008 update.</title>
        <authorList>
            <consortium name="The rice annotation project (RAP)"/>
        </authorList>
    </citation>
    <scope>GENOME REANNOTATION</scope>
    <source>
        <strain evidence="6">cv. Nipponbare</strain>
    </source>
</reference>
<dbReference type="Proteomes" id="UP000000763">
    <property type="component" value="Chromosome 6"/>
</dbReference>
<feature type="transmembrane region" description="Helical" evidence="1">
    <location>
        <begin position="85"/>
        <end position="103"/>
    </location>
</feature>
<reference evidence="5" key="8">
    <citation type="submission" date="2012-08" db="EMBL/GenBank/DDBJ databases">
        <title>Oryza sativa nipponbare(GA3) genomic DNA, chromosome 6.</title>
        <authorList>
            <consortium name="IRGSP(International Rice Genome Sequencing Project)"/>
        </authorList>
    </citation>
    <scope>NUCLEOTIDE SEQUENCE</scope>
</reference>
<dbReference type="PANTHER" id="PTHR31414">
    <property type="entry name" value="TRANSMEMBRANE PROTEIN DDB_G0292058"/>
    <property type="match status" value="1"/>
</dbReference>
<reference evidence="5" key="9">
    <citation type="submission" date="2012-08" db="EMBL/GenBank/DDBJ databases">
        <title>The Second Rice Annotation Project Meeting (RAP2).</title>
        <authorList>
            <consortium name="The Rice Annotation Project (RAP)"/>
        </authorList>
    </citation>
    <scope>NUCLEOTIDE SEQUENCE</scope>
</reference>
<dbReference type="InterPro" id="IPR040283">
    <property type="entry name" value="DDB_G0292058-like"/>
</dbReference>
<reference evidence="5" key="5">
    <citation type="journal article" date="2007" name="Genome Res.">
        <title>Curated Genome Annotation of Oryza sativa ssp. japonica and Comparative Genome Analysis with Arabidopsis thaliana.</title>
        <authorList>
            <consortium name="The Rice Annotation Project (RAP)"/>
            <person name="Itoh T."/>
            <person name="Tanaka T."/>
            <person name="Barrero R.A."/>
            <person name="Yamasaki C."/>
            <person name="Fujii Y."/>
            <person name="Hilton P.B."/>
            <person name="Antonio B.A."/>
            <person name="Aono H."/>
            <person name="Apweiler R."/>
            <person name="Bruskiewich R."/>
            <person name="Bureau T."/>
            <person name="Burr F."/>
            <person name="Costa de Oliveira A."/>
            <person name="Fuks G."/>
            <person name="Habara T."/>
            <person name="Haberer G."/>
            <person name="Han B."/>
            <person name="Harada E."/>
            <person name="Hiraki A.T."/>
            <person name="Hirochika H."/>
            <person name="Hoen D."/>
            <person name="Hokari H."/>
            <person name="Hosokawa S."/>
            <person name="Hsing Y."/>
            <person name="Ikawa H."/>
            <person name="Ikeo K."/>
            <person name="Imanishi T."/>
            <person name="Ito Y."/>
            <person name="Jaiswal P."/>
            <person name="Kanno M."/>
            <person name="Kawahara Y."/>
            <person name="Kawamura T."/>
            <person name="Kawashima H."/>
            <person name="Khurana J.P."/>
            <person name="Kikuchi S."/>
            <person name="Komatsu S."/>
            <person name="Koyanagi K.O."/>
            <person name="Kubooka H."/>
            <person name="Lieberherr D."/>
            <person name="Lin Y.C."/>
            <person name="Lonsdale D."/>
            <person name="Matsumoto T."/>
            <person name="Matsuya A."/>
            <person name="McCombie W.R."/>
            <person name="Messing J."/>
            <person name="Miyao A."/>
            <person name="Mulder N."/>
            <person name="Nagamura Y."/>
            <person name="Nam J."/>
            <person name="Namiki N."/>
            <person name="Numa H."/>
            <person name="Nurimoto S."/>
            <person name="O'donovan C."/>
            <person name="Ohyanagi H."/>
            <person name="Okido T."/>
            <person name="Oota S."/>
            <person name="Osato N."/>
            <person name="Palmer L.E."/>
            <person name="Quetier F."/>
            <person name="Raghuvanshi S."/>
            <person name="Saichi N."/>
            <person name="Sakai H."/>
            <person name="Sakai Y."/>
            <person name="Sakata K."/>
            <person name="Sakurai T."/>
            <person name="Sato F."/>
            <person name="Sato Y."/>
            <person name="Schoof H."/>
            <person name="Seki M."/>
            <person name="Shibata M."/>
            <person name="Shimizu Y."/>
            <person name="Shinozaki K."/>
            <person name="Shinso Y."/>
            <person name="Singh N.K."/>
            <person name="Smith-White B."/>
            <person name="Takeda J."/>
            <person name="Tanino M."/>
            <person name="Tatusova T."/>
            <person name="Thongjuea S."/>
            <person name="Todokoro F."/>
            <person name="Tsugane M."/>
            <person name="Tyagi A.K."/>
            <person name="Vanavichit A."/>
            <person name="Wang A."/>
            <person name="Wing R.A."/>
            <person name="Yamaguchi K."/>
            <person name="Yamamoto M."/>
            <person name="Yamamoto N."/>
            <person name="Yu Y."/>
            <person name="Zhang H."/>
            <person name="Zhao Q."/>
            <person name="Higo K."/>
            <person name="Burr B."/>
            <person name="Gojobori T."/>
            <person name="Sasaki T."/>
        </authorList>
    </citation>
    <scope>NUCLEOTIDE SEQUENCE</scope>
</reference>
<dbReference type="KEGG" id="dosa:Os06g0645600"/>
<evidence type="ECO:0000313" key="5">
    <source>
        <dbReference type="EMBL" id="BAF20107.1"/>
    </source>
</evidence>
<dbReference type="EMBL" id="AP008212">
    <property type="protein sequence ID" value="BAF20107.1"/>
    <property type="molecule type" value="Genomic_DNA"/>
</dbReference>
<feature type="transmembrane region" description="Helical" evidence="1">
    <location>
        <begin position="157"/>
        <end position="181"/>
    </location>
</feature>
<protein>
    <submittedName>
        <fullName evidence="5">Os06g0645600 protein</fullName>
    </submittedName>
</protein>
<organism evidence="4 6">
    <name type="scientific">Oryza sativa subsp. japonica</name>
    <name type="common">Rice</name>
    <dbReference type="NCBI Taxonomy" id="39947"/>
    <lineage>
        <taxon>Eukaryota</taxon>
        <taxon>Viridiplantae</taxon>
        <taxon>Streptophyta</taxon>
        <taxon>Embryophyta</taxon>
        <taxon>Tracheophyta</taxon>
        <taxon>Spermatophyta</taxon>
        <taxon>Magnoliopsida</taxon>
        <taxon>Liliopsida</taxon>
        <taxon>Poales</taxon>
        <taxon>Poaceae</taxon>
        <taxon>BOP clade</taxon>
        <taxon>Oryzoideae</taxon>
        <taxon>Oryzeae</taxon>
        <taxon>Oryzinae</taxon>
        <taxon>Oryza</taxon>
        <taxon>Oryza sativa</taxon>
    </lineage>
</organism>
<accession>Q67W66</accession>
<name>Q67W66_ORYSJ</name>
<feature type="signal peptide" evidence="2">
    <location>
        <begin position="1"/>
        <end position="30"/>
    </location>
</feature>
<reference evidence="5" key="4">
    <citation type="journal article" date="2006" name="Nucleic Acids Res.">
        <title>The Rice Annotation Project Database (RAP-DB): hub for Oryza sativa ssp. japonica genome information.</title>
        <authorList>
            <person name="Ohyanagi H."/>
            <person name="Tanaka T."/>
            <person name="Sakai H."/>
            <person name="Shigemoto Y."/>
            <person name="Yamaguchi K."/>
            <person name="Habara T."/>
            <person name="Fujii Y."/>
            <person name="Antonio B.A."/>
            <person name="Nagamura Y."/>
            <person name="Imanishi T."/>
            <person name="Ikeo K."/>
            <person name="Itoh T."/>
            <person name="Gojobori T."/>
            <person name="Sasaki T."/>
        </authorList>
    </citation>
    <scope>NUCLEOTIDE SEQUENCE</scope>
</reference>
<keyword evidence="2" id="KW-0732">Signal</keyword>
<feature type="transmembrane region" description="Helical" evidence="1">
    <location>
        <begin position="115"/>
        <end position="145"/>
    </location>
</feature>
<reference evidence="4" key="2">
    <citation type="submission" date="2001-08" db="EMBL/GenBank/DDBJ databases">
        <title>Oryza sativa nipponbare(GA3) genomic DNA, chromosome 6, BAC clone:OJ1226_A12.</title>
        <authorList>
            <person name="Sasaki T."/>
            <person name="Matsumoto T."/>
            <person name="Yamamoto K."/>
        </authorList>
    </citation>
    <scope>NUCLEOTIDE SEQUENCE</scope>
</reference>
<reference evidence="5" key="6">
    <citation type="journal article" date="2008" name="Nucleic Acids Res.">
        <title>The Rice Annotation Project Database (RAP-DB): 2008 update.</title>
        <authorList>
            <consortium name="The Rice Annotation Project (RAP)"/>
            <person name="Tanaka T."/>
            <person name="Antonio B.A."/>
            <person name="Kikuchi S."/>
            <person name="Matsumoto T."/>
            <person name="Nagamura Y."/>
            <person name="Numa H."/>
            <person name="Sakai H."/>
            <person name="Wu J."/>
            <person name="Itoh T."/>
            <person name="Sasaki T."/>
            <person name="Aono R."/>
            <person name="Fujii Y."/>
            <person name="Habara T."/>
            <person name="Harada E."/>
            <person name="Kanno M."/>
            <person name="Kawahara Y."/>
            <person name="Kawashima H."/>
            <person name="Kubooka H."/>
            <person name="Matsuya A."/>
            <person name="Nakaoka H."/>
            <person name="Saichi N."/>
            <person name="Sanbonmatsu R."/>
            <person name="Sato Y."/>
            <person name="Shinso Y."/>
            <person name="Suzuki M."/>
            <person name="Takeda J."/>
            <person name="Tanino M."/>
            <person name="Todokoro F."/>
            <person name="Yamaguchi K."/>
            <person name="Yamamoto N."/>
            <person name="Yamasaki C."/>
            <person name="Imanishi T."/>
            <person name="Okido T."/>
            <person name="Tada M."/>
            <person name="Ikeo K."/>
            <person name="Tateno Y."/>
            <person name="Gojobori T."/>
            <person name="Lin Y.C."/>
            <person name="Wei F.J."/>
            <person name="Hsing Y.I."/>
            <person name="Zhao Q."/>
            <person name="Han B."/>
            <person name="Kramer M.R."/>
            <person name="McCombie R.W."/>
            <person name="Lonsdale D."/>
            <person name="O'Donovan C.C."/>
            <person name="Whitfield E.J."/>
            <person name="Apweiler R."/>
            <person name="Koyanagi K.O."/>
            <person name="Khurana J.P."/>
            <person name="Raghuvanshi S."/>
            <person name="Singh N.K."/>
            <person name="Tyagi A.K."/>
            <person name="Haberer G."/>
            <person name="Fujisawa M."/>
            <person name="Hosokawa S."/>
            <person name="Ito Y."/>
            <person name="Ikawa H."/>
            <person name="Shibata M."/>
            <person name="Yamamoto M."/>
            <person name="Bruskiewich R.M."/>
            <person name="Hoen D.R."/>
            <person name="Bureau TE."/>
            <person name="Namiki N."/>
            <person name="Ohyanagi H."/>
            <person name="Sakai Y."/>
            <person name="Nobushima S."/>
            <person name="Sakata K."/>
            <person name="Barrero R.A."/>
            <person name="Sato Y."/>
            <person name="Souvorov A."/>
            <person name="Smith-White B."/>
            <person name="Tatusova T."/>
            <person name="An S."/>
            <person name="An G."/>
            <person name="OOta S."/>
            <person name="Fuks G."/>
            <person name="Messing J."/>
            <person name="Christie K.R."/>
            <person name="Lieberherr D."/>
            <person name="Kim H."/>
            <person name="Zuccolo A."/>
            <person name="Wing R.A."/>
            <person name="Nobuta K."/>
            <person name="Green P.J."/>
            <person name="Lu C."/>
            <person name="Meyers BC."/>
            <person name="Chaparro C."/>
            <person name="Piegu B."/>
            <person name="Panaud O."/>
            <person name="Echeverria M."/>
        </authorList>
    </citation>
    <scope>NUCLEOTIDE SEQUENCE</scope>
</reference>
<keyword evidence="1" id="KW-1133">Transmembrane helix</keyword>
<feature type="chain" id="PRO_5010141350" evidence="2">
    <location>
        <begin position="31"/>
        <end position="583"/>
    </location>
</feature>
<feature type="transmembrane region" description="Helical" evidence="1">
    <location>
        <begin position="269"/>
        <end position="292"/>
    </location>
</feature>
<evidence type="ECO:0000313" key="6">
    <source>
        <dbReference type="Proteomes" id="UP000000763"/>
    </source>
</evidence>